<dbReference type="GO" id="GO:0016491">
    <property type="term" value="F:oxidoreductase activity"/>
    <property type="evidence" value="ECO:0007669"/>
    <property type="project" value="InterPro"/>
</dbReference>
<evidence type="ECO:0000259" key="1">
    <source>
        <dbReference type="Pfam" id="PF07992"/>
    </source>
</evidence>
<dbReference type="SUPFAM" id="SSF51905">
    <property type="entry name" value="FAD/NAD(P)-binding domain"/>
    <property type="match status" value="1"/>
</dbReference>
<dbReference type="PANTHER" id="PTHR43755">
    <property type="match status" value="1"/>
</dbReference>
<feature type="domain" description="FAD/NAD(P)-binding" evidence="1">
    <location>
        <begin position="1"/>
        <end position="123"/>
    </location>
</feature>
<dbReference type="InterPro" id="IPR036188">
    <property type="entry name" value="FAD/NAD-bd_sf"/>
</dbReference>
<dbReference type="InterPro" id="IPR023753">
    <property type="entry name" value="FAD/NAD-binding_dom"/>
</dbReference>
<proteinExistence type="predicted"/>
<dbReference type="EMBL" id="UINC01023619">
    <property type="protein sequence ID" value="SVA95639.1"/>
    <property type="molecule type" value="Genomic_DNA"/>
</dbReference>
<evidence type="ECO:0000313" key="2">
    <source>
        <dbReference type="EMBL" id="SVA95639.1"/>
    </source>
</evidence>
<reference evidence="2" key="1">
    <citation type="submission" date="2018-05" db="EMBL/GenBank/DDBJ databases">
        <authorList>
            <person name="Lanie J.A."/>
            <person name="Ng W.-L."/>
            <person name="Kazmierczak K.M."/>
            <person name="Andrzejewski T.M."/>
            <person name="Davidsen T.M."/>
            <person name="Wayne K.J."/>
            <person name="Tettelin H."/>
            <person name="Glass J.I."/>
            <person name="Rusch D."/>
            <person name="Podicherti R."/>
            <person name="Tsui H.-C.T."/>
            <person name="Winkler M.E."/>
        </authorList>
    </citation>
    <scope>NUCLEOTIDE SEQUENCE</scope>
</reference>
<protein>
    <recommendedName>
        <fullName evidence="1">FAD/NAD(P)-binding domain-containing protein</fullName>
    </recommendedName>
</protein>
<dbReference type="Gene3D" id="3.50.50.60">
    <property type="entry name" value="FAD/NAD(P)-binding domain"/>
    <property type="match status" value="2"/>
</dbReference>
<name>A0A382A2L6_9ZZZZ</name>
<dbReference type="AlphaFoldDB" id="A0A382A2L6"/>
<dbReference type="InterPro" id="IPR052541">
    <property type="entry name" value="SQRD"/>
</dbReference>
<dbReference type="Pfam" id="PF07992">
    <property type="entry name" value="Pyr_redox_2"/>
    <property type="match status" value="1"/>
</dbReference>
<dbReference type="PANTHER" id="PTHR43755:SF1">
    <property type="entry name" value="FAD-DEPENDENT PYRIDINE NUCLEOTIDE-DISULPHIDE OXIDOREDUCTASE"/>
    <property type="match status" value="1"/>
</dbReference>
<feature type="non-terminal residue" evidence="2">
    <location>
        <position position="147"/>
    </location>
</feature>
<sequence length="147" mass="16375">MKILFVGGGMGGTIVANNVARRLAREVREGKVEITMLSATDQHWYQPGLLYVAFGKMALSDIVREQSNLLEPGIKFFVDPVEEFELAQNKVRTKGGVVHDYDMLVIATGCEAVYDEVPGLEEASETPYTREGATRMFKRLRDFEGGK</sequence>
<accession>A0A382A2L6</accession>
<gene>
    <name evidence="2" type="ORF">METZ01_LOCUS148493</name>
</gene>
<organism evidence="2">
    <name type="scientific">marine metagenome</name>
    <dbReference type="NCBI Taxonomy" id="408172"/>
    <lineage>
        <taxon>unclassified sequences</taxon>
        <taxon>metagenomes</taxon>
        <taxon>ecological metagenomes</taxon>
    </lineage>
</organism>